<dbReference type="AlphaFoldDB" id="A0A3G5FFW4"/>
<name>A0A3G5FFW4_TETHA</name>
<dbReference type="RefSeq" id="WP_103892326.1">
    <property type="nucleotide sequence ID" value="NZ_CP027768.1"/>
</dbReference>
<evidence type="ECO:0000313" key="2">
    <source>
        <dbReference type="EMBL" id="AYW49244.1"/>
    </source>
</evidence>
<evidence type="ECO:0000313" key="3">
    <source>
        <dbReference type="Proteomes" id="UP000280475"/>
    </source>
</evidence>
<evidence type="ECO:0000259" key="1">
    <source>
        <dbReference type="Pfam" id="PF05043"/>
    </source>
</evidence>
<gene>
    <name evidence="2" type="ORF">C7H83_01425</name>
</gene>
<organism evidence="2 3">
    <name type="scientific">Tetragenococcus halophilus</name>
    <name type="common">Pediococcus halophilus</name>
    <dbReference type="NCBI Taxonomy" id="51669"/>
    <lineage>
        <taxon>Bacteria</taxon>
        <taxon>Bacillati</taxon>
        <taxon>Bacillota</taxon>
        <taxon>Bacilli</taxon>
        <taxon>Lactobacillales</taxon>
        <taxon>Enterococcaceae</taxon>
        <taxon>Tetragenococcus</taxon>
    </lineage>
</organism>
<reference evidence="2 3" key="1">
    <citation type="journal article" date="2012" name="Int. J. Syst. Evol. Microbiol.">
        <title>Characterization of Tetragenococcus strains from sugar thick juice reveals a novel species, Tetragenococcus osmophilus sp. nov., and divides Tetragenococcus halophilus into two subspecies, T. halophilus subsp. halophilus subsp. nov. and T. halophilus subsp. flandriensis subsp. nov.</title>
        <authorList>
            <person name="Juste A."/>
            <person name="Van Trappen S."/>
            <person name="Verreth C."/>
            <person name="Cleenwerck I."/>
            <person name="De Vos P."/>
            <person name="Lievens B."/>
            <person name="Willems K.A."/>
        </authorList>
    </citation>
    <scope>NUCLEOTIDE SEQUENCE [LARGE SCALE GENOMIC DNA]</scope>
    <source>
        <strain evidence="2 3">LMG 26042</strain>
    </source>
</reference>
<dbReference type="Pfam" id="PF05043">
    <property type="entry name" value="Mga"/>
    <property type="match status" value="1"/>
</dbReference>
<dbReference type="InterPro" id="IPR007737">
    <property type="entry name" value="Mga_HTH"/>
</dbReference>
<feature type="domain" description="Mga helix-turn-helix" evidence="1">
    <location>
        <begin position="113"/>
        <end position="193"/>
    </location>
</feature>
<accession>A0A3G5FFW4</accession>
<proteinExistence type="predicted"/>
<sequence>MVYFNFIMAISPLFYQFEIFSNLNFMIPSHRGDDMFDILLEKQDKIIFRVFQYLQIKNPCPLKEIASHLGLSLKSLKRYIFIWQQNESNVSMGISFYIKGPKITAIYSPEDANLFLSSLLARSFSFQILVKIIENPFCTFKKLEDEFYLSKATMQRRMQKMKPLLSSYNLTVSFTSAPTLKGNELQIRYFFLLVSLLYDPPFTYSKQTLYERYKEVQQYRTSQGFLLSKAVFTPITKYYPIPFQINDTSLLFLWKQFSGIENIWLRPSLTSGLDFALHAHTALNELKLISLSQKLHRLHSLCDLYSGSFLLTYNPFFFVKDTKRLTQSFTKLLPNYRQILTTHPELPYFYEKLLQYESSSKNSSQIIAED</sequence>
<protein>
    <recommendedName>
        <fullName evidence="1">Mga helix-turn-helix domain-containing protein</fullName>
    </recommendedName>
</protein>
<dbReference type="EMBL" id="CP027768">
    <property type="protein sequence ID" value="AYW49244.1"/>
    <property type="molecule type" value="Genomic_DNA"/>
</dbReference>
<dbReference type="Proteomes" id="UP000280475">
    <property type="component" value="Chromosome"/>
</dbReference>